<dbReference type="CDD" id="cd04704">
    <property type="entry name" value="PLA2_bee_venom_like"/>
    <property type="match status" value="1"/>
</dbReference>
<name>A0ABS2Y1I7_POLSP</name>
<evidence type="ECO:0000256" key="1">
    <source>
        <dbReference type="ARBA" id="ARBA00004613"/>
    </source>
</evidence>
<feature type="region of interest" description="Disordered" evidence="3">
    <location>
        <begin position="129"/>
        <end position="168"/>
    </location>
</feature>
<keyword evidence="4" id="KW-0732">Signal</keyword>
<dbReference type="PANTHER" id="PTHR12253">
    <property type="entry name" value="RH14732P"/>
    <property type="match status" value="1"/>
</dbReference>
<comment type="caution">
    <text evidence="6">The sequence shown here is derived from an EMBL/GenBank/DDBJ whole genome shotgun (WGS) entry which is preliminary data.</text>
</comment>
<keyword evidence="7" id="KW-1185">Reference proteome</keyword>
<keyword evidence="2" id="KW-0964">Secreted</keyword>
<feature type="compositionally biased region" description="Polar residues" evidence="3">
    <location>
        <begin position="584"/>
        <end position="601"/>
    </location>
</feature>
<evidence type="ECO:0000313" key="7">
    <source>
        <dbReference type="Proteomes" id="UP001166093"/>
    </source>
</evidence>
<dbReference type="InterPro" id="IPR033113">
    <property type="entry name" value="PLA2_histidine"/>
</dbReference>
<reference evidence="6" key="1">
    <citation type="journal article" date="2021" name="Cell">
        <title>Tracing the genetic footprints of vertebrate landing in non-teleost ray-finned fishes.</title>
        <authorList>
            <person name="Bi X."/>
            <person name="Wang K."/>
            <person name="Yang L."/>
            <person name="Pan H."/>
            <person name="Jiang H."/>
            <person name="Wei Q."/>
            <person name="Fang M."/>
            <person name="Yu H."/>
            <person name="Zhu C."/>
            <person name="Cai Y."/>
            <person name="He Y."/>
            <person name="Gan X."/>
            <person name="Zeng H."/>
            <person name="Yu D."/>
            <person name="Zhu Y."/>
            <person name="Jiang H."/>
            <person name="Qiu Q."/>
            <person name="Yang H."/>
            <person name="Zhang Y.E."/>
            <person name="Wang W."/>
            <person name="Zhu M."/>
            <person name="He S."/>
            <person name="Zhang G."/>
        </authorList>
    </citation>
    <scope>NUCLEOTIDE SEQUENCE</scope>
    <source>
        <strain evidence="6">Pddl_001</strain>
    </source>
</reference>
<proteinExistence type="predicted"/>
<evidence type="ECO:0000256" key="4">
    <source>
        <dbReference type="SAM" id="SignalP"/>
    </source>
</evidence>
<organism evidence="6 7">
    <name type="scientific">Polyodon spathula</name>
    <name type="common">North American paddlefish</name>
    <name type="synonym">Squalus spathula</name>
    <dbReference type="NCBI Taxonomy" id="7913"/>
    <lineage>
        <taxon>Eukaryota</taxon>
        <taxon>Metazoa</taxon>
        <taxon>Chordata</taxon>
        <taxon>Craniata</taxon>
        <taxon>Vertebrata</taxon>
        <taxon>Euteleostomi</taxon>
        <taxon>Actinopterygii</taxon>
        <taxon>Chondrostei</taxon>
        <taxon>Acipenseriformes</taxon>
        <taxon>Polyodontidae</taxon>
        <taxon>Polyodon</taxon>
    </lineage>
</organism>
<dbReference type="PROSITE" id="PS00118">
    <property type="entry name" value="PA2_HIS"/>
    <property type="match status" value="1"/>
</dbReference>
<dbReference type="Gene3D" id="1.20.90.10">
    <property type="entry name" value="Phospholipase A2 domain"/>
    <property type="match status" value="2"/>
</dbReference>
<protein>
    <submittedName>
        <fullName evidence="6">PA2G3 phospholipase</fullName>
    </submittedName>
</protein>
<dbReference type="Proteomes" id="UP001166093">
    <property type="component" value="Unassembled WGS sequence"/>
</dbReference>
<comment type="subcellular location">
    <subcellularLocation>
        <location evidence="1">Secreted</location>
    </subcellularLocation>
</comment>
<feature type="domain" description="Phospholipase A2-like central" evidence="5">
    <location>
        <begin position="168"/>
        <end position="289"/>
    </location>
</feature>
<sequence>MPTRKLLLLVIVVFTSAAAERQNVVYLEAARSKFTFCHLTRTASSKTGLRYLNFLSREDGGHSEALVLYQSTWDNSHRLQECVSTDDQVLTKTYLSYCQESLQTNSTFTNGPEILQDARSLVEPISPCVSSALPEDGTEPARRERRAAAAGESLPEERSVDLNPRSGDTARRKKRSWIVPGTLWCGRGTAAQNFTELGIFDQADLCCREHDHCKETISAFKIKYGIFNHHLYTLSHCECDQRFRQCLFGVNDTIANLVGYGFFNVIKVSCFVFQPKVQCTQLYWWGGCKKKQKAPFAVLRPATPYNATHPAEEETDMGWRPKPKSELGIRGSQGASPKTSRTTVSPSNRGDKSTVLEESTTVVNREGKTTTPEGPELPGSARGDTAERGHWLSENALPMVNPLFSGENNFESDRTRLNRPPLVRAAPEGHYKSQSCNCYKRLDQCKHKISPHEERFQLQNTEAKTLYHCDCTRRLAQRLRRMREPNAVESLLYSFVSLSCFDLREREECDQEGRCTMQQTAVLSRARHLRKVLKTRRSAEGRELVEGAPKVKRRATSTSRPVPLYVRCLKMVDSRLKPELLTGQPRNDTTTDWNISKGSSY</sequence>
<feature type="non-terminal residue" evidence="6">
    <location>
        <position position="601"/>
    </location>
</feature>
<dbReference type="InterPro" id="IPR036444">
    <property type="entry name" value="PLipase_A2_dom_sf"/>
</dbReference>
<accession>A0ABS2Y1I7</accession>
<dbReference type="SUPFAM" id="SSF48619">
    <property type="entry name" value="Phospholipase A2, PLA2"/>
    <property type="match status" value="2"/>
</dbReference>
<feature type="compositionally biased region" description="Polar residues" evidence="3">
    <location>
        <begin position="333"/>
        <end position="348"/>
    </location>
</feature>
<feature type="compositionally biased region" description="Basic and acidic residues" evidence="3">
    <location>
        <begin position="317"/>
        <end position="327"/>
    </location>
</feature>
<feature type="region of interest" description="Disordered" evidence="3">
    <location>
        <begin position="307"/>
        <end position="386"/>
    </location>
</feature>
<evidence type="ECO:0000313" key="6">
    <source>
        <dbReference type="EMBL" id="MBN3280524.1"/>
    </source>
</evidence>
<feature type="region of interest" description="Disordered" evidence="3">
    <location>
        <begin position="580"/>
        <end position="601"/>
    </location>
</feature>
<evidence type="ECO:0000256" key="2">
    <source>
        <dbReference type="ARBA" id="ARBA00022525"/>
    </source>
</evidence>
<dbReference type="EMBL" id="JAAWVQ010099511">
    <property type="protein sequence ID" value="MBN3280524.1"/>
    <property type="molecule type" value="Genomic_DNA"/>
</dbReference>
<evidence type="ECO:0000256" key="3">
    <source>
        <dbReference type="SAM" id="MobiDB-lite"/>
    </source>
</evidence>
<dbReference type="InterPro" id="IPR016090">
    <property type="entry name" value="PLA2-like_dom"/>
</dbReference>
<feature type="signal peptide" evidence="4">
    <location>
        <begin position="1"/>
        <end position="19"/>
    </location>
</feature>
<dbReference type="SMART" id="SM00085">
    <property type="entry name" value="PA2c"/>
    <property type="match status" value="1"/>
</dbReference>
<dbReference type="Pfam" id="PF05826">
    <property type="entry name" value="Phospholip_A2_2"/>
    <property type="match status" value="2"/>
</dbReference>
<feature type="chain" id="PRO_5046463948" evidence="4">
    <location>
        <begin position="20"/>
        <end position="601"/>
    </location>
</feature>
<evidence type="ECO:0000259" key="5">
    <source>
        <dbReference type="SMART" id="SM00085"/>
    </source>
</evidence>
<gene>
    <name evidence="6" type="primary">Pla2g3_0</name>
    <name evidence="6" type="ORF">GTO93_0005741</name>
</gene>
<feature type="non-terminal residue" evidence="6">
    <location>
        <position position="1"/>
    </location>
</feature>